<proteinExistence type="evidence at protein level"/>
<dbReference type="HAMAP" id="MF_00009">
    <property type="entry name" value="Endoribonucl_YbeY"/>
    <property type="match status" value="1"/>
</dbReference>
<dbReference type="Gene3D" id="3.40.50.1000">
    <property type="entry name" value="HAD superfamily/HAD-like"/>
    <property type="match status" value="1"/>
</dbReference>
<dbReference type="SUPFAM" id="SSF56784">
    <property type="entry name" value="HAD-like"/>
    <property type="match status" value="1"/>
</dbReference>
<dbReference type="EnsemblPlants" id="Zm00001eb239610_T004">
    <property type="protein sequence ID" value="Zm00001eb239610_P004"/>
    <property type="gene ID" value="Zm00001eb239610"/>
</dbReference>
<dbReference type="Proteomes" id="UP000007305">
    <property type="component" value="Chromosome 5"/>
</dbReference>
<sequence length="536" mass="60224">MVRLHQLLSRTLASHQILASATSSVRSTPRLLLPLRLPPPAPPPHGRTLLPIIVAASRQYASSTFGRRGRSTRPPMLLRRKRARSPTRKGPGELRVQIGIEEALPDDPGILSIAETLRTDVGKAVKLALNDLEGSDYMTRDPSICNVDKYASIEVSVLLCDDDFIRKLNKEWRDEDHATDVLSMSQHIPELDIPILQLGDIVISVDTARRQAEERGHTLVDEIRILMVHGLLHLLGFDHEVSKVAEEEMEKEEEHILNTLEWRGKGLIKSAYDIATVMEHLQNSVEADSNIEKVILQEKHQPKLSHIICDIDGTIMDYEGGLHEKSIGSLREAIATGVNVIMVTGKSRASTIRTFKLLDFREKGDFISETSPGVFLQGSLIYGRDGKKVHRAELDLDVCKEALLYSLKHRIPLVAYCEEQCLTLFEHPFVELLHTVHNENKVKVMHSIEDLLEYSSIQKLLLFDSTKEDSSVLRQHFSELSRGKAHVIKMHSNTIDIVPLNTSKGGGLRILLDHLGITKDCDLDSIGDYTRWLSNK</sequence>
<dbReference type="InterPro" id="IPR020549">
    <property type="entry name" value="YbeY_CS"/>
</dbReference>
<dbReference type="AlphaFoldDB" id="A0A1D6H6J6"/>
<dbReference type="InterPro" id="IPR036412">
    <property type="entry name" value="HAD-like_sf"/>
</dbReference>
<dbReference type="Pfam" id="PF08282">
    <property type="entry name" value="Hydrolase_3"/>
    <property type="match status" value="1"/>
</dbReference>
<accession>A0A1D6H6J6</accession>
<feature type="compositionally biased region" description="Basic residues" evidence="8">
    <location>
        <begin position="78"/>
        <end position="87"/>
    </location>
</feature>
<reference evidence="10" key="4">
    <citation type="submission" date="2021-05" db="UniProtKB">
        <authorList>
            <consortium name="EnsemblPlants"/>
        </authorList>
    </citation>
    <scope>IDENTIFICATION</scope>
    <source>
        <strain evidence="10">cv. B73</strain>
    </source>
</reference>
<dbReference type="EnsemblPlants" id="Zm00001eb239610_T002">
    <property type="protein sequence ID" value="Zm00001eb239610_P002"/>
    <property type="gene ID" value="Zm00001eb239610"/>
</dbReference>
<evidence type="ECO:0000256" key="6">
    <source>
        <dbReference type="ARBA" id="ARBA00022801"/>
    </source>
</evidence>
<dbReference type="eggNOG" id="ENOG502S4JW">
    <property type="taxonomic scope" value="Eukaryota"/>
</dbReference>
<dbReference type="Gramene" id="Zm00001eb239610_T003">
    <property type="protein sequence ID" value="Zm00001eb239610_P003"/>
    <property type="gene ID" value="Zm00001eb239610"/>
</dbReference>
<dbReference type="InterPro" id="IPR023091">
    <property type="entry name" value="MetalPrtase_cat_dom_sf_prd"/>
</dbReference>
<keyword evidence="12" id="KW-1267">Proteomics identification</keyword>
<reference evidence="9" key="2">
    <citation type="submission" date="2015-12" db="EMBL/GenBank/DDBJ databases">
        <title>Update maize B73 reference genome by single molecule sequencing technologies.</title>
        <authorList>
            <consortium name="Maize Genome Sequencing Project"/>
            <person name="Ware D."/>
        </authorList>
    </citation>
    <scope>NUCLEOTIDE SEQUENCE</scope>
    <source>
        <tissue evidence="9">Seedling</tissue>
    </source>
</reference>
<dbReference type="PANTHER" id="PTHR46986">
    <property type="entry name" value="ENDORIBONUCLEASE YBEY, CHLOROPLASTIC"/>
    <property type="match status" value="1"/>
</dbReference>
<dbReference type="ExpressionAtlas" id="A0A1D6H6J6">
    <property type="expression patterns" value="baseline and differential"/>
</dbReference>
<dbReference type="RefSeq" id="XP_035815035.1">
    <property type="nucleotide sequence ID" value="XM_035959142.1"/>
</dbReference>
<dbReference type="EMBL" id="CM000781">
    <property type="protein sequence ID" value="AQK70426.1"/>
    <property type="molecule type" value="Genomic_DNA"/>
</dbReference>
<evidence type="ECO:0000256" key="5">
    <source>
        <dbReference type="ARBA" id="ARBA00022759"/>
    </source>
</evidence>
<dbReference type="Gene3D" id="3.30.1240.10">
    <property type="match status" value="1"/>
</dbReference>
<evidence type="ECO:0007829" key="12">
    <source>
        <dbReference type="PeptideAtlas" id="A0A1D6H6J6"/>
    </source>
</evidence>
<comment type="cofactor">
    <cofactor evidence="1">
        <name>Zn(2+)</name>
        <dbReference type="ChEBI" id="CHEBI:29105"/>
    </cofactor>
</comment>
<protein>
    <submittedName>
        <fullName evidence="9">Haloacid dehalogenase-like hydrolase family protein</fullName>
    </submittedName>
</protein>
<dbReference type="EMBL" id="CM000781">
    <property type="protein sequence ID" value="AQK70420.1"/>
    <property type="molecule type" value="Genomic_DNA"/>
</dbReference>
<keyword evidence="11" id="KW-1185">Reference proteome</keyword>
<comment type="similarity">
    <text evidence="2">Belongs to the endoribonuclease YbeY family.</text>
</comment>
<dbReference type="IntAct" id="A0A1D6H6J6">
    <property type="interactions" value="2"/>
</dbReference>
<evidence type="ECO:0000256" key="7">
    <source>
        <dbReference type="ARBA" id="ARBA00022833"/>
    </source>
</evidence>
<evidence type="ECO:0000313" key="11">
    <source>
        <dbReference type="Proteomes" id="UP000007305"/>
    </source>
</evidence>
<dbReference type="EMBL" id="CM000781">
    <property type="protein sequence ID" value="AQK70421.1"/>
    <property type="molecule type" value="Genomic_DNA"/>
</dbReference>
<dbReference type="GO" id="GO:0046872">
    <property type="term" value="F:metal ion binding"/>
    <property type="evidence" value="ECO:0007669"/>
    <property type="project" value="UniProtKB-KW"/>
</dbReference>
<dbReference type="SUPFAM" id="SSF55486">
    <property type="entry name" value="Metalloproteases ('zincins'), catalytic domain"/>
    <property type="match status" value="1"/>
</dbReference>
<gene>
    <name evidence="10" type="primary">LOC103627072</name>
    <name evidence="9" type="ORF">ZEAMMB73_Zm00001d016286</name>
</gene>
<dbReference type="SMR" id="A0A1D6H6J6"/>
<dbReference type="InterPro" id="IPR002036">
    <property type="entry name" value="YbeY"/>
</dbReference>
<dbReference type="Gramene" id="Zm00001eb239610_T004">
    <property type="protein sequence ID" value="Zm00001eb239610_P004"/>
    <property type="gene ID" value="Zm00001eb239610"/>
</dbReference>
<dbReference type="GO" id="GO:0004222">
    <property type="term" value="F:metalloendopeptidase activity"/>
    <property type="evidence" value="ECO:0007669"/>
    <property type="project" value="InterPro"/>
</dbReference>
<dbReference type="EMBL" id="CM000781">
    <property type="protein sequence ID" value="AQK70419.1"/>
    <property type="molecule type" value="Genomic_DNA"/>
</dbReference>
<dbReference type="EnsemblPlants" id="Zm00001eb239610_T003">
    <property type="protein sequence ID" value="Zm00001eb239610_P003"/>
    <property type="gene ID" value="Zm00001eb239610"/>
</dbReference>
<name>A0A1D6H6J6_MAIZE</name>
<dbReference type="Gramene" id="Zm00001eb239610_T002">
    <property type="protein sequence ID" value="Zm00001eb239610_P002"/>
    <property type="gene ID" value="Zm00001eb239610"/>
</dbReference>
<evidence type="ECO:0000256" key="2">
    <source>
        <dbReference type="ARBA" id="ARBA00010875"/>
    </source>
</evidence>
<feature type="region of interest" description="Disordered" evidence="8">
    <location>
        <begin position="64"/>
        <end position="91"/>
    </location>
</feature>
<evidence type="ECO:0000256" key="3">
    <source>
        <dbReference type="ARBA" id="ARBA00022722"/>
    </source>
</evidence>
<dbReference type="Gene3D" id="3.40.390.30">
    <property type="entry name" value="Metalloproteases ('zincins'), catalytic domain"/>
    <property type="match status" value="1"/>
</dbReference>
<dbReference type="NCBIfam" id="TIGR00043">
    <property type="entry name" value="rRNA maturation RNase YbeY"/>
    <property type="match status" value="1"/>
</dbReference>
<dbReference type="OMA" id="HLENSEY"/>
<dbReference type="GO" id="GO:0004521">
    <property type="term" value="F:RNA endonuclease activity"/>
    <property type="evidence" value="ECO:0000318"/>
    <property type="project" value="GO_Central"/>
</dbReference>
<dbReference type="RefSeq" id="XP_035815036.1">
    <property type="nucleotide sequence ID" value="XM_035959143.1"/>
</dbReference>
<dbReference type="RefSeq" id="XP_023155958.1">
    <property type="nucleotide sequence ID" value="XM_023300190.2"/>
</dbReference>
<keyword evidence="6 9" id="KW-0378">Hydrolase</keyword>
<dbReference type="OrthoDB" id="27226at2759"/>
<dbReference type="RefSeq" id="XP_035815038.1">
    <property type="nucleotide sequence ID" value="XM_035959145.1"/>
</dbReference>
<dbReference type="GeneID" id="103627072"/>
<dbReference type="RefSeq" id="XP_023155957.1">
    <property type="nucleotide sequence ID" value="XM_023300189.2"/>
</dbReference>
<evidence type="ECO:0000256" key="4">
    <source>
        <dbReference type="ARBA" id="ARBA00022723"/>
    </source>
</evidence>
<organism evidence="9">
    <name type="scientific">Zea mays</name>
    <name type="common">Maize</name>
    <dbReference type="NCBI Taxonomy" id="4577"/>
    <lineage>
        <taxon>Eukaryota</taxon>
        <taxon>Viridiplantae</taxon>
        <taxon>Streptophyta</taxon>
        <taxon>Embryophyta</taxon>
        <taxon>Tracheophyta</taxon>
        <taxon>Spermatophyta</taxon>
        <taxon>Magnoliopsida</taxon>
        <taxon>Liliopsida</taxon>
        <taxon>Poales</taxon>
        <taxon>Poaceae</taxon>
        <taxon>PACMAD clade</taxon>
        <taxon>Panicoideae</taxon>
        <taxon>Andropogonodae</taxon>
        <taxon>Andropogoneae</taxon>
        <taxon>Tripsacinae</taxon>
        <taxon>Zea</taxon>
    </lineage>
</organism>
<evidence type="ECO:0000256" key="8">
    <source>
        <dbReference type="SAM" id="MobiDB-lite"/>
    </source>
</evidence>
<dbReference type="RefSeq" id="XP_035815039.1">
    <property type="nucleotide sequence ID" value="XM_035959146.1"/>
</dbReference>
<evidence type="ECO:0000256" key="1">
    <source>
        <dbReference type="ARBA" id="ARBA00001947"/>
    </source>
</evidence>
<evidence type="ECO:0000313" key="10">
    <source>
        <dbReference type="EnsemblPlants" id="Zm00001eb239610_P002"/>
    </source>
</evidence>
<dbReference type="RefSeq" id="XP_035815037.1">
    <property type="nucleotide sequence ID" value="XM_035959144.1"/>
</dbReference>
<reference evidence="10" key="3">
    <citation type="submission" date="2019-07" db="EMBL/GenBank/DDBJ databases">
        <authorList>
            <person name="Seetharam A."/>
            <person name="Woodhouse M."/>
            <person name="Cannon E."/>
        </authorList>
    </citation>
    <scope>NUCLEOTIDE SEQUENCE [LARGE SCALE GENOMIC DNA]</scope>
    <source>
        <strain evidence="10">cv. B73</strain>
    </source>
</reference>
<reference evidence="11" key="1">
    <citation type="journal article" date="2009" name="Science">
        <title>The B73 maize genome: complexity, diversity, and dynamics.</title>
        <authorList>
            <person name="Schnable P.S."/>
            <person name="Ware D."/>
            <person name="Fulton R.S."/>
            <person name="Stein J.C."/>
            <person name="Wei F."/>
            <person name="Pasternak S."/>
            <person name="Liang C."/>
            <person name="Zhang J."/>
            <person name="Fulton L."/>
            <person name="Graves T.A."/>
            <person name="Minx P."/>
            <person name="Reily A.D."/>
            <person name="Courtney L."/>
            <person name="Kruchowski S.S."/>
            <person name="Tomlinson C."/>
            <person name="Strong C."/>
            <person name="Delehaunty K."/>
            <person name="Fronick C."/>
            <person name="Courtney B."/>
            <person name="Rock S.M."/>
            <person name="Belter E."/>
            <person name="Du F."/>
            <person name="Kim K."/>
            <person name="Abbott R.M."/>
            <person name="Cotton M."/>
            <person name="Levy A."/>
            <person name="Marchetto P."/>
            <person name="Ochoa K."/>
            <person name="Jackson S.M."/>
            <person name="Gillam B."/>
            <person name="Chen W."/>
            <person name="Yan L."/>
            <person name="Higginbotham J."/>
            <person name="Cardenas M."/>
            <person name="Waligorski J."/>
            <person name="Applebaum E."/>
            <person name="Phelps L."/>
            <person name="Falcone J."/>
            <person name="Kanchi K."/>
            <person name="Thane T."/>
            <person name="Scimone A."/>
            <person name="Thane N."/>
            <person name="Henke J."/>
            <person name="Wang T."/>
            <person name="Ruppert J."/>
            <person name="Shah N."/>
            <person name="Rotter K."/>
            <person name="Hodges J."/>
            <person name="Ingenthron E."/>
            <person name="Cordes M."/>
            <person name="Kohlberg S."/>
            <person name="Sgro J."/>
            <person name="Delgado B."/>
            <person name="Mead K."/>
            <person name="Chinwalla A."/>
            <person name="Leonard S."/>
            <person name="Crouse K."/>
            <person name="Collura K."/>
            <person name="Kudrna D."/>
            <person name="Currie J."/>
            <person name="He R."/>
            <person name="Angelova A."/>
            <person name="Rajasekar S."/>
            <person name="Mueller T."/>
            <person name="Lomeli R."/>
            <person name="Scara G."/>
            <person name="Ko A."/>
            <person name="Delaney K."/>
            <person name="Wissotski M."/>
            <person name="Lopez G."/>
            <person name="Campos D."/>
            <person name="Braidotti M."/>
            <person name="Ashley E."/>
            <person name="Golser W."/>
            <person name="Kim H."/>
            <person name="Lee S."/>
            <person name="Lin J."/>
            <person name="Dujmic Z."/>
            <person name="Kim W."/>
            <person name="Talag J."/>
            <person name="Zuccolo A."/>
            <person name="Fan C."/>
            <person name="Sebastian A."/>
            <person name="Kramer M."/>
            <person name="Spiegel L."/>
            <person name="Nascimento L."/>
            <person name="Zutavern T."/>
            <person name="Miller B."/>
            <person name="Ambroise C."/>
            <person name="Muller S."/>
            <person name="Spooner W."/>
            <person name="Narechania A."/>
            <person name="Ren L."/>
            <person name="Wei S."/>
            <person name="Kumari S."/>
            <person name="Faga B."/>
            <person name="Levy M.J."/>
            <person name="McMahan L."/>
            <person name="Van Buren P."/>
            <person name="Vaughn M.W."/>
            <person name="Ying K."/>
            <person name="Yeh C.-T."/>
            <person name="Emrich S.J."/>
            <person name="Jia Y."/>
            <person name="Kalyanaraman A."/>
            <person name="Hsia A.-P."/>
            <person name="Barbazuk W.B."/>
            <person name="Baucom R.S."/>
            <person name="Brutnell T.P."/>
            <person name="Carpita N.C."/>
            <person name="Chaparro C."/>
            <person name="Chia J.-M."/>
            <person name="Deragon J.-M."/>
            <person name="Estill J.C."/>
            <person name="Fu Y."/>
            <person name="Jeddeloh J.A."/>
            <person name="Han Y."/>
            <person name="Lee H."/>
            <person name="Li P."/>
            <person name="Lisch D.R."/>
            <person name="Liu S."/>
            <person name="Liu Z."/>
            <person name="Nagel D.H."/>
            <person name="McCann M.C."/>
            <person name="SanMiguel P."/>
            <person name="Myers A.M."/>
            <person name="Nettleton D."/>
            <person name="Nguyen J."/>
            <person name="Penning B.W."/>
            <person name="Ponnala L."/>
            <person name="Schneider K.L."/>
            <person name="Schwartz D.C."/>
            <person name="Sharma A."/>
            <person name="Soderlund C."/>
            <person name="Springer N.M."/>
            <person name="Sun Q."/>
            <person name="Wang H."/>
            <person name="Waterman M."/>
            <person name="Westerman R."/>
            <person name="Wolfgruber T.K."/>
            <person name="Yang L."/>
            <person name="Yu Y."/>
            <person name="Zhang L."/>
            <person name="Zhou S."/>
            <person name="Zhu Q."/>
            <person name="Bennetzen J.L."/>
            <person name="Dawe R.K."/>
            <person name="Jiang J."/>
            <person name="Jiang N."/>
            <person name="Presting G.G."/>
            <person name="Wessler S.R."/>
            <person name="Aluru S."/>
            <person name="Martienssen R.A."/>
            <person name="Clifton S.W."/>
            <person name="McCombie W.R."/>
            <person name="Wing R.A."/>
            <person name="Wilson R.K."/>
        </authorList>
    </citation>
    <scope>NUCLEOTIDE SEQUENCE [LARGE SCALE GENOMIC DNA]</scope>
    <source>
        <strain evidence="11">cv. B73</strain>
    </source>
</reference>
<dbReference type="PROSITE" id="PS01306">
    <property type="entry name" value="UPF0054"/>
    <property type="match status" value="1"/>
</dbReference>
<keyword evidence="5" id="KW-0255">Endonuclease</keyword>
<dbReference type="Pfam" id="PF02130">
    <property type="entry name" value="YbeY"/>
    <property type="match status" value="1"/>
</dbReference>
<dbReference type="InterPro" id="IPR023214">
    <property type="entry name" value="HAD_sf"/>
</dbReference>
<dbReference type="PaxDb" id="4577-GRMZM5G873594_P01"/>
<dbReference type="STRING" id="4577.A0A1D6H6J6"/>
<keyword evidence="4" id="KW-0479">Metal-binding</keyword>
<evidence type="ECO:0000313" key="9">
    <source>
        <dbReference type="EMBL" id="AQK70419.1"/>
    </source>
</evidence>
<dbReference type="GO" id="GO:0006364">
    <property type="term" value="P:rRNA processing"/>
    <property type="evidence" value="ECO:0007669"/>
    <property type="project" value="InterPro"/>
</dbReference>
<keyword evidence="3" id="KW-0540">Nuclease</keyword>
<dbReference type="PANTHER" id="PTHR46986:SF2">
    <property type="entry name" value="OS02G0227000 PROTEIN"/>
    <property type="match status" value="1"/>
</dbReference>
<keyword evidence="7" id="KW-0862">Zinc</keyword>